<proteinExistence type="predicted"/>
<feature type="domain" description="RelA/SpoT" evidence="2">
    <location>
        <begin position="45"/>
        <end position="175"/>
    </location>
</feature>
<evidence type="ECO:0000259" key="2">
    <source>
        <dbReference type="SMART" id="SM00954"/>
    </source>
</evidence>
<dbReference type="Proteomes" id="UP000059574">
    <property type="component" value="Chromosome"/>
</dbReference>
<reference evidence="4" key="1">
    <citation type="submission" date="2015-11" db="EMBL/GenBank/DDBJ databases">
        <authorList>
            <person name="Kumar R."/>
            <person name="Singh D."/>
            <person name="Swarnkar M.K."/>
            <person name="Singh A.K."/>
            <person name="Kumar S."/>
        </authorList>
    </citation>
    <scope>NUCLEOTIDE SEQUENCE [LARGE SCALE GENOMIC DNA]</scope>
    <source>
        <strain evidence="4">ERGS4:06</strain>
    </source>
</reference>
<feature type="region of interest" description="Disordered" evidence="1">
    <location>
        <begin position="319"/>
        <end position="344"/>
    </location>
</feature>
<dbReference type="GO" id="GO:0015969">
    <property type="term" value="P:guanosine tetraphosphate metabolic process"/>
    <property type="evidence" value="ECO:0007669"/>
    <property type="project" value="InterPro"/>
</dbReference>
<evidence type="ECO:0000313" key="4">
    <source>
        <dbReference type="Proteomes" id="UP000059574"/>
    </source>
</evidence>
<dbReference type="OrthoDB" id="9801824at2"/>
<dbReference type="SMART" id="SM00954">
    <property type="entry name" value="RelA_SpoT"/>
    <property type="match status" value="1"/>
</dbReference>
<reference evidence="3 4" key="2">
    <citation type="journal article" date="2016" name="J. Biotechnol.">
        <title>Complete genome sequence of Arthrobacter alpinus ERGS4:06, a yellow pigmented bacterium tolerant to cold and radiations isolated from Sikkim Himalaya.</title>
        <authorList>
            <person name="Kumar R."/>
            <person name="Singh D."/>
            <person name="Swarnkar M.K."/>
            <person name="Singh A.K."/>
            <person name="Kumar S."/>
        </authorList>
    </citation>
    <scope>NUCLEOTIDE SEQUENCE [LARGE SCALE GENOMIC DNA]</scope>
    <source>
        <strain evidence="3 4">ERGS4:06</strain>
    </source>
</reference>
<dbReference type="CDD" id="cd05399">
    <property type="entry name" value="NT_Rel-Spo_like"/>
    <property type="match status" value="1"/>
</dbReference>
<dbReference type="Gene3D" id="3.30.460.10">
    <property type="entry name" value="Beta Polymerase, domain 2"/>
    <property type="match status" value="1"/>
</dbReference>
<evidence type="ECO:0000256" key="1">
    <source>
        <dbReference type="SAM" id="MobiDB-lite"/>
    </source>
</evidence>
<dbReference type="PANTHER" id="PTHR41773:SF1">
    <property type="entry name" value="RELA_SPOT DOMAIN-CONTAINING PROTEIN"/>
    <property type="match status" value="1"/>
</dbReference>
<feature type="region of interest" description="Disordered" evidence="1">
    <location>
        <begin position="384"/>
        <end position="422"/>
    </location>
</feature>
<dbReference type="InterPro" id="IPR043519">
    <property type="entry name" value="NT_sf"/>
</dbReference>
<dbReference type="Gene3D" id="1.10.287.860">
    <property type="entry name" value="Nucleotidyltransferase"/>
    <property type="match status" value="1"/>
</dbReference>
<feature type="compositionally biased region" description="Basic and acidic residues" evidence="1">
    <location>
        <begin position="391"/>
        <end position="408"/>
    </location>
</feature>
<dbReference type="PANTHER" id="PTHR41773">
    <property type="entry name" value="GTP PYROPHOSPHATASE-RELATED"/>
    <property type="match status" value="1"/>
</dbReference>
<dbReference type="AlphaFoldDB" id="A0A0S2LWV6"/>
<evidence type="ECO:0000313" key="3">
    <source>
        <dbReference type="EMBL" id="ALO65887.1"/>
    </source>
</evidence>
<sequence length="527" mass="57591">MEVAGIAVDESRFREQTLKDAAQAIRNTIVGRLHDDGLNHHDVQFRVKKPESAAEKMMRRGPDGELKYPGGLANLDDLIGVRVILYVESDIEAVAIALSSQFICHDDEDKTAMMRKNGGIGYAGRHLTLEVPADHPPTNCKDYAGYRFEVQIRTVLQHAWAEFEHDIRFKGSSGDNAEISRAFTMASTLIELADQQFVNISDTLKRLQSEGAIDAVPQTQTLDAGSLQGVLTRAFPQYRSSKENQYDWMVNVLAANGIDTVSAAEDWFRSIDPHRVAKLMEYRFNPGQVRIADDLLLQSFGESYVDATSLWAAIGTANPSCDRDSAGSAPSGTASKKTERRRPFRRFRAAWPNGAARVPLPWLALGGRPFGNARGTFLFGKILDTGQDGPPDPKRVSDTGKAVTRDKVGGGFSHRGAGRDRPLQHGIDVGAVQAQRIAVVLTNGRGNQVVRGTRFTKLQMAVGELELGMGHHAVEFSDRDGSGPKNFFVKLDGLGRSRDAQERGQAGEPMGDPMSRVLSMGGGVCFL</sequence>
<name>A0A0S2LWV6_9MICC</name>
<protein>
    <recommendedName>
        <fullName evidence="2">RelA/SpoT domain-containing protein</fullName>
    </recommendedName>
</protein>
<accession>A0A0S2LWV6</accession>
<gene>
    <name evidence="3" type="ORF">AS189_04510</name>
</gene>
<dbReference type="EMBL" id="CP013200">
    <property type="protein sequence ID" value="ALO65887.1"/>
    <property type="molecule type" value="Genomic_DNA"/>
</dbReference>
<dbReference type="SUPFAM" id="SSF81301">
    <property type="entry name" value="Nucleotidyltransferase"/>
    <property type="match status" value="1"/>
</dbReference>
<dbReference type="InterPro" id="IPR007685">
    <property type="entry name" value="RelA_SpoT"/>
</dbReference>
<organism evidence="3 4">
    <name type="scientific">Arthrobacter alpinus</name>
    <dbReference type="NCBI Taxonomy" id="656366"/>
    <lineage>
        <taxon>Bacteria</taxon>
        <taxon>Bacillati</taxon>
        <taxon>Actinomycetota</taxon>
        <taxon>Actinomycetes</taxon>
        <taxon>Micrococcales</taxon>
        <taxon>Micrococcaceae</taxon>
        <taxon>Arthrobacter</taxon>
    </lineage>
</organism>
<dbReference type="Pfam" id="PF04607">
    <property type="entry name" value="RelA_SpoT"/>
    <property type="match status" value="1"/>
</dbReference>